<dbReference type="Pfam" id="PF21943">
    <property type="entry name" value="TetR_C_46"/>
    <property type="match status" value="1"/>
</dbReference>
<dbReference type="InterPro" id="IPR054129">
    <property type="entry name" value="DesT_TetR_C"/>
</dbReference>
<evidence type="ECO:0000256" key="1">
    <source>
        <dbReference type="ARBA" id="ARBA00023015"/>
    </source>
</evidence>
<keyword evidence="2 4" id="KW-0238">DNA-binding</keyword>
<dbReference type="RefSeq" id="WP_217651407.1">
    <property type="nucleotide sequence ID" value="NZ_FPKR01000003.1"/>
</dbReference>
<dbReference type="SUPFAM" id="SSF46689">
    <property type="entry name" value="Homeodomain-like"/>
    <property type="match status" value="1"/>
</dbReference>
<organism evidence="6 7">
    <name type="scientific">Chitinimonas taiwanensis DSM 18899</name>
    <dbReference type="NCBI Taxonomy" id="1121279"/>
    <lineage>
        <taxon>Bacteria</taxon>
        <taxon>Pseudomonadati</taxon>
        <taxon>Pseudomonadota</taxon>
        <taxon>Betaproteobacteria</taxon>
        <taxon>Neisseriales</taxon>
        <taxon>Chitinibacteraceae</taxon>
        <taxon>Chitinimonas</taxon>
    </lineage>
</organism>
<dbReference type="Gene3D" id="1.10.357.10">
    <property type="entry name" value="Tetracycline Repressor, domain 2"/>
    <property type="match status" value="1"/>
</dbReference>
<keyword evidence="1" id="KW-0805">Transcription regulation</keyword>
<dbReference type="Pfam" id="PF00440">
    <property type="entry name" value="TetR_N"/>
    <property type="match status" value="1"/>
</dbReference>
<dbReference type="PANTHER" id="PTHR47752">
    <property type="entry name" value="HTH-TYPE TRANSCRIPTIONAL REPRESSOR FABR"/>
    <property type="match status" value="1"/>
</dbReference>
<proteinExistence type="predicted"/>
<dbReference type="InterPro" id="IPR009057">
    <property type="entry name" value="Homeodomain-like_sf"/>
</dbReference>
<dbReference type="PANTHER" id="PTHR47752:SF1">
    <property type="entry name" value="HTH-TYPE TRANSCRIPTIONAL REPRESSOR FABR"/>
    <property type="match status" value="1"/>
</dbReference>
<feature type="domain" description="HTH tetR-type" evidence="5">
    <location>
        <begin position="7"/>
        <end position="68"/>
    </location>
</feature>
<keyword evidence="7" id="KW-1185">Reference proteome</keyword>
<evidence type="ECO:0000256" key="3">
    <source>
        <dbReference type="ARBA" id="ARBA00023163"/>
    </source>
</evidence>
<dbReference type="GO" id="GO:0003677">
    <property type="term" value="F:DNA binding"/>
    <property type="evidence" value="ECO:0007669"/>
    <property type="project" value="UniProtKB-UniRule"/>
</dbReference>
<feature type="DNA-binding region" description="H-T-H motif" evidence="4">
    <location>
        <begin position="31"/>
        <end position="50"/>
    </location>
</feature>
<evidence type="ECO:0000313" key="7">
    <source>
        <dbReference type="Proteomes" id="UP000186513"/>
    </source>
</evidence>
<dbReference type="InterPro" id="IPR001647">
    <property type="entry name" value="HTH_TetR"/>
</dbReference>
<dbReference type="Proteomes" id="UP000186513">
    <property type="component" value="Unassembled WGS sequence"/>
</dbReference>
<evidence type="ECO:0000256" key="4">
    <source>
        <dbReference type="PROSITE-ProRule" id="PRU00335"/>
    </source>
</evidence>
<dbReference type="EMBL" id="FPKR01000003">
    <property type="protein sequence ID" value="SFZ73974.1"/>
    <property type="molecule type" value="Genomic_DNA"/>
</dbReference>
<dbReference type="PROSITE" id="PS50977">
    <property type="entry name" value="HTH_TETR_2"/>
    <property type="match status" value="1"/>
</dbReference>
<evidence type="ECO:0000313" key="6">
    <source>
        <dbReference type="EMBL" id="SFZ73974.1"/>
    </source>
</evidence>
<accession>A0A1K2HB37</accession>
<sequence>MRAEKKLQTRQSLLDAALALMETGRGFSGISLREITREVGIVPTAFYRHFPDMESLGLALVEEVSSSFREAIRLVRSNQFEHLGAISASVQIFVDYVVAHRQLFLFLAREQYGGASVVRQAIEDMQQRFITDLVADLKLMPKQRHLRDDDLEILADLIVKTVFSSLPELINPAELKGAPLQLAQDRLESKLRFIFMGAKYWRGIRWAASSSDGATASE</sequence>
<keyword evidence="3" id="KW-0804">Transcription</keyword>
<evidence type="ECO:0000256" key="2">
    <source>
        <dbReference type="ARBA" id="ARBA00023125"/>
    </source>
</evidence>
<name>A0A1K2HB37_9NEIS</name>
<evidence type="ECO:0000259" key="5">
    <source>
        <dbReference type="PROSITE" id="PS50977"/>
    </source>
</evidence>
<gene>
    <name evidence="6" type="ORF">SAMN02745887_01065</name>
</gene>
<dbReference type="Gene3D" id="1.10.10.60">
    <property type="entry name" value="Homeodomain-like"/>
    <property type="match status" value="1"/>
</dbReference>
<dbReference type="AlphaFoldDB" id="A0A1K2HB37"/>
<dbReference type="InterPro" id="IPR050692">
    <property type="entry name" value="HTH_transcr_repressor_FabR"/>
</dbReference>
<dbReference type="STRING" id="1121279.SAMN02745887_01065"/>
<reference evidence="6 7" key="1">
    <citation type="submission" date="2016-11" db="EMBL/GenBank/DDBJ databases">
        <authorList>
            <person name="Jaros S."/>
            <person name="Januszkiewicz K."/>
            <person name="Wedrychowicz H."/>
        </authorList>
    </citation>
    <scope>NUCLEOTIDE SEQUENCE [LARGE SCALE GENOMIC DNA]</scope>
    <source>
        <strain evidence="6 7">DSM 18899</strain>
    </source>
</reference>
<protein>
    <submittedName>
        <fullName evidence="6">Transcriptional regulator, TetR family</fullName>
    </submittedName>
</protein>
<dbReference type="FunFam" id="1.10.10.60:FF:000034">
    <property type="entry name" value="HTH-type transcriptional repressor FabR"/>
    <property type="match status" value="1"/>
</dbReference>